<evidence type="ECO:0000256" key="1">
    <source>
        <dbReference type="SAM" id="MobiDB-lite"/>
    </source>
</evidence>
<evidence type="ECO:0000313" key="4">
    <source>
        <dbReference type="Proteomes" id="UP000198287"/>
    </source>
</evidence>
<feature type="region of interest" description="Disordered" evidence="1">
    <location>
        <begin position="146"/>
        <end position="173"/>
    </location>
</feature>
<dbReference type="Proteomes" id="UP000198287">
    <property type="component" value="Unassembled WGS sequence"/>
</dbReference>
<dbReference type="AlphaFoldDB" id="A0A226D0X0"/>
<protein>
    <submittedName>
        <fullName evidence="3">Uncharacterized protein</fullName>
    </submittedName>
</protein>
<reference evidence="3 4" key="1">
    <citation type="submission" date="2015-12" db="EMBL/GenBank/DDBJ databases">
        <title>The genome of Folsomia candida.</title>
        <authorList>
            <person name="Faddeeva A."/>
            <person name="Derks M.F."/>
            <person name="Anvar Y."/>
            <person name="Smit S."/>
            <person name="Van Straalen N."/>
            <person name="Roelofs D."/>
        </authorList>
    </citation>
    <scope>NUCLEOTIDE SEQUENCE [LARGE SCALE GENOMIC DNA]</scope>
    <source>
        <strain evidence="3 4">VU population</strain>
        <tissue evidence="3">Whole body</tissue>
    </source>
</reference>
<feature type="transmembrane region" description="Helical" evidence="2">
    <location>
        <begin position="28"/>
        <end position="55"/>
    </location>
</feature>
<sequence length="173" mass="19069">MVAISSKFDNSTIPANSTSLVFATFSKLVTIMLSVVGVVVLFPVAVGPLVLVLLYRRLLQSVGPWVRPQLTKMVTARGAIFSGDAVYCRERTEPKLLLPVRFRFQVLENRTEPAVVSTVRFGSVLGRTGLEPRTGIEEPKQNRTFFNWNRTGTGQNRDRTGGSDQTGSVINVQ</sequence>
<feature type="compositionally biased region" description="Polar residues" evidence="1">
    <location>
        <begin position="146"/>
        <end position="155"/>
    </location>
</feature>
<proteinExistence type="predicted"/>
<dbReference type="OrthoDB" id="8196708at2759"/>
<evidence type="ECO:0000256" key="2">
    <source>
        <dbReference type="SAM" id="Phobius"/>
    </source>
</evidence>
<keyword evidence="2" id="KW-0812">Transmembrane</keyword>
<keyword evidence="2" id="KW-1133">Transmembrane helix</keyword>
<organism evidence="3 4">
    <name type="scientific">Folsomia candida</name>
    <name type="common">Springtail</name>
    <dbReference type="NCBI Taxonomy" id="158441"/>
    <lineage>
        <taxon>Eukaryota</taxon>
        <taxon>Metazoa</taxon>
        <taxon>Ecdysozoa</taxon>
        <taxon>Arthropoda</taxon>
        <taxon>Hexapoda</taxon>
        <taxon>Collembola</taxon>
        <taxon>Entomobryomorpha</taxon>
        <taxon>Isotomoidea</taxon>
        <taxon>Isotomidae</taxon>
        <taxon>Proisotominae</taxon>
        <taxon>Folsomia</taxon>
    </lineage>
</organism>
<keyword evidence="4" id="KW-1185">Reference proteome</keyword>
<keyword evidence="2" id="KW-0472">Membrane</keyword>
<comment type="caution">
    <text evidence="3">The sequence shown here is derived from an EMBL/GenBank/DDBJ whole genome shotgun (WGS) entry which is preliminary data.</text>
</comment>
<feature type="compositionally biased region" description="Polar residues" evidence="1">
    <location>
        <begin position="162"/>
        <end position="173"/>
    </location>
</feature>
<gene>
    <name evidence="3" type="ORF">Fcan01_27308</name>
</gene>
<name>A0A226D0X0_FOLCA</name>
<accession>A0A226D0X0</accession>
<evidence type="ECO:0000313" key="3">
    <source>
        <dbReference type="EMBL" id="OXA37936.1"/>
    </source>
</evidence>
<dbReference type="EMBL" id="LNIX01000050">
    <property type="protein sequence ID" value="OXA37936.1"/>
    <property type="molecule type" value="Genomic_DNA"/>
</dbReference>